<dbReference type="Proteomes" id="UP000199397">
    <property type="component" value="Unassembled WGS sequence"/>
</dbReference>
<evidence type="ECO:0000313" key="3">
    <source>
        <dbReference type="Proteomes" id="UP000199397"/>
    </source>
</evidence>
<dbReference type="OrthoDB" id="9783370at2"/>
<keyword evidence="3" id="KW-1185">Reference proteome</keyword>
<dbReference type="RefSeq" id="WP_093069835.1">
    <property type="nucleotide sequence ID" value="NZ_FNQP01000020.1"/>
</dbReference>
<dbReference type="AlphaFoldDB" id="A0A1H4FEK1"/>
<sequence length="358" mass="40136">MSKQEVPKLKDFIPPNLTVSNLGRKLHHVFNEEDCYALWAAYSAGRPLLVRGKPGTGKSQMAKAIAEQLGWAFVSEVIHGSTELSDLHCHFDAIGRLGEAQARSMGNDSPPASGCSSTQDRLNPLNFLSPGVFWWAYDWQAAAYQYQACYTRLRPAPLKPDSTTPQGKTWQPQTGGVVLLLDEIDKAEPDLPNGLLETLGQYRFSVPYLHDTQQANANSVLNNPVQADPARVLVVITTNEERELPSAFVRRCFVHTLKMEESPEKITVTWHDETVEKRHAWLVERGQLHFGSRIADAVYLQAAKQLWADREGDSQNRYPPGLAEYIDLLSALQSLEKTEQQTRLNKIARYALKKEVDG</sequence>
<feature type="domain" description="AAA+ ATPase" evidence="1">
    <location>
        <begin position="44"/>
        <end position="260"/>
    </location>
</feature>
<dbReference type="STRING" id="525918.SAMN05660964_02939"/>
<dbReference type="EMBL" id="FNQP01000020">
    <property type="protein sequence ID" value="SEA95716.1"/>
    <property type="molecule type" value="Genomic_DNA"/>
</dbReference>
<dbReference type="InterPro" id="IPR011704">
    <property type="entry name" value="ATPase_dyneun-rel_AAA"/>
</dbReference>
<accession>A0A1H4FEK1</accession>
<dbReference type="InterPro" id="IPR003593">
    <property type="entry name" value="AAA+_ATPase"/>
</dbReference>
<evidence type="ECO:0000259" key="1">
    <source>
        <dbReference type="SMART" id="SM00382"/>
    </source>
</evidence>
<organism evidence="2 3">
    <name type="scientific">Thiothrix caldifontis</name>
    <dbReference type="NCBI Taxonomy" id="525918"/>
    <lineage>
        <taxon>Bacteria</taxon>
        <taxon>Pseudomonadati</taxon>
        <taxon>Pseudomonadota</taxon>
        <taxon>Gammaproteobacteria</taxon>
        <taxon>Thiotrichales</taxon>
        <taxon>Thiotrichaceae</taxon>
        <taxon>Thiothrix</taxon>
    </lineage>
</organism>
<reference evidence="2 3" key="1">
    <citation type="submission" date="2016-10" db="EMBL/GenBank/DDBJ databases">
        <authorList>
            <person name="de Groot N.N."/>
        </authorList>
    </citation>
    <scope>NUCLEOTIDE SEQUENCE [LARGE SCALE GENOMIC DNA]</scope>
    <source>
        <strain evidence="2 3">DSM 21228</strain>
    </source>
</reference>
<name>A0A1H4FEK1_9GAMM</name>
<dbReference type="InterPro" id="IPR027417">
    <property type="entry name" value="P-loop_NTPase"/>
</dbReference>
<dbReference type="Pfam" id="PF07728">
    <property type="entry name" value="AAA_5"/>
    <property type="match status" value="1"/>
</dbReference>
<dbReference type="GO" id="GO:0005524">
    <property type="term" value="F:ATP binding"/>
    <property type="evidence" value="ECO:0007669"/>
    <property type="project" value="InterPro"/>
</dbReference>
<dbReference type="SUPFAM" id="SSF52540">
    <property type="entry name" value="P-loop containing nucleoside triphosphate hydrolases"/>
    <property type="match status" value="1"/>
</dbReference>
<proteinExistence type="predicted"/>
<dbReference type="GO" id="GO:0016887">
    <property type="term" value="F:ATP hydrolysis activity"/>
    <property type="evidence" value="ECO:0007669"/>
    <property type="project" value="InterPro"/>
</dbReference>
<dbReference type="SMART" id="SM00382">
    <property type="entry name" value="AAA"/>
    <property type="match status" value="1"/>
</dbReference>
<dbReference type="Gene3D" id="3.40.50.300">
    <property type="entry name" value="P-loop containing nucleotide triphosphate hydrolases"/>
    <property type="match status" value="1"/>
</dbReference>
<gene>
    <name evidence="2" type="ORF">SAMN05660964_02939</name>
</gene>
<evidence type="ECO:0000313" key="2">
    <source>
        <dbReference type="EMBL" id="SEA95716.1"/>
    </source>
</evidence>
<protein>
    <submittedName>
        <fullName evidence="2">AAA domain (Dynein-related subfamily)</fullName>
    </submittedName>
</protein>